<organism evidence="1 2">
    <name type="scientific">Tsukamurella conjunctivitidis</name>
    <dbReference type="NCBI Taxonomy" id="2592068"/>
    <lineage>
        <taxon>Bacteria</taxon>
        <taxon>Bacillati</taxon>
        <taxon>Actinomycetota</taxon>
        <taxon>Actinomycetes</taxon>
        <taxon>Mycobacteriales</taxon>
        <taxon>Tsukamurellaceae</taxon>
        <taxon>Tsukamurella</taxon>
    </lineage>
</organism>
<comment type="caution">
    <text evidence="1">The sequence shown here is derived from an EMBL/GenBank/DDBJ whole genome shotgun (WGS) entry which is preliminary data.</text>
</comment>
<proteinExistence type="predicted"/>
<keyword evidence="2" id="KW-1185">Reference proteome</keyword>
<evidence type="ECO:0000313" key="2">
    <source>
        <dbReference type="Proteomes" id="UP000319375"/>
    </source>
</evidence>
<gene>
    <name evidence="1" type="ORF">FK530_06710</name>
</gene>
<evidence type="ECO:0000313" key="1">
    <source>
        <dbReference type="EMBL" id="TWS30196.1"/>
    </source>
</evidence>
<sequence length="128" mass="13431">MFKDAIQGPLLAPGWVNRAVATAGQTALTVLVVFPSTREDLLQLGAAVLLTTAQSIFKSAASAADVATLPTLPVIVAERAAKKAAREAQRQADSIVDQVQAGVPLPHELNQGIDAAQAEVRRRLGWPS</sequence>
<name>A0A5C5S3Z6_9ACTN</name>
<accession>A0A5C5S3Z6</accession>
<dbReference type="AlphaFoldDB" id="A0A5C5S3Z6"/>
<reference evidence="1 2" key="1">
    <citation type="submission" date="2019-06" db="EMBL/GenBank/DDBJ databases">
        <title>Tsukamurella conjunctivitidis sp. nov., Tsukamurella assacharolytica sp. nov. and Tsukamurella sputae sp. nov. isolated from patients with conjunctivitis, bacteraemia (lymphoma) and respiratory infection (sputum) in Hong Kong.</title>
        <authorList>
            <person name="Teng J.L.L."/>
            <person name="Lee H.H."/>
            <person name="Fong J.Y.H."/>
            <person name="Fok K.M.N."/>
            <person name="Lau S.K.P."/>
            <person name="Woo P.C.Y."/>
        </authorList>
    </citation>
    <scope>NUCLEOTIDE SEQUENCE [LARGE SCALE GENOMIC DNA]</scope>
    <source>
        <strain evidence="1 2">HKU72</strain>
    </source>
</reference>
<dbReference type="EMBL" id="VIGX01000002">
    <property type="protein sequence ID" value="TWS30196.1"/>
    <property type="molecule type" value="Genomic_DNA"/>
</dbReference>
<dbReference type="Proteomes" id="UP000319375">
    <property type="component" value="Unassembled WGS sequence"/>
</dbReference>
<protein>
    <submittedName>
        <fullName evidence="1">Uncharacterized protein</fullName>
    </submittedName>
</protein>
<dbReference type="RefSeq" id="WP_146486223.1">
    <property type="nucleotide sequence ID" value="NZ_VIGX01000002.1"/>
</dbReference>